<feature type="compositionally biased region" description="Low complexity" evidence="1">
    <location>
        <begin position="79"/>
        <end position="95"/>
    </location>
</feature>
<feature type="compositionally biased region" description="Polar residues" evidence="1">
    <location>
        <begin position="39"/>
        <end position="50"/>
    </location>
</feature>
<protein>
    <submittedName>
        <fullName evidence="2">Uncharacterized protein LOC118335412</fullName>
    </submittedName>
</protein>
<keyword evidence="3" id="KW-1185">Reference proteome</keyword>
<organism evidence="2 3">
    <name type="scientific">Xyrichtys novacula</name>
    <name type="common">Pearly razorfish</name>
    <name type="synonym">Hemipteronotus novacula</name>
    <dbReference type="NCBI Taxonomy" id="13765"/>
    <lineage>
        <taxon>Eukaryota</taxon>
        <taxon>Metazoa</taxon>
        <taxon>Chordata</taxon>
        <taxon>Craniata</taxon>
        <taxon>Vertebrata</taxon>
        <taxon>Euteleostomi</taxon>
        <taxon>Actinopterygii</taxon>
        <taxon>Neopterygii</taxon>
        <taxon>Teleostei</taxon>
        <taxon>Neoteleostei</taxon>
        <taxon>Acanthomorphata</taxon>
        <taxon>Eupercaria</taxon>
        <taxon>Labriformes</taxon>
        <taxon>Labridae</taxon>
        <taxon>Xyrichtys</taxon>
    </lineage>
</organism>
<dbReference type="Proteomes" id="UP001178508">
    <property type="component" value="Chromosome 12"/>
</dbReference>
<accession>A0AAV1G871</accession>
<gene>
    <name evidence="2" type="ORF">XNOV1_A005148</name>
</gene>
<evidence type="ECO:0000313" key="3">
    <source>
        <dbReference type="Proteomes" id="UP001178508"/>
    </source>
</evidence>
<feature type="compositionally biased region" description="Polar residues" evidence="1">
    <location>
        <begin position="96"/>
        <end position="133"/>
    </location>
</feature>
<evidence type="ECO:0000313" key="2">
    <source>
        <dbReference type="EMBL" id="CAJ1069687.1"/>
    </source>
</evidence>
<name>A0AAV1G871_XYRNO</name>
<dbReference type="AlphaFoldDB" id="A0AAV1G871"/>
<sequence>MERTKDQRILRHCCCGWSKVTTYHGLRIHQGKAKCVGNSRPQACTASAGQTRRHHSQVEHHRASEPNIAVGTEEEHQSSEQTPQQQNTPQQENSTMNLEQQSPPQQESNTARTEPQQESNTARTEPQQESNIARTEPVRVPPERYTQKPQVKWPKSSDREVWRNFNERTCTTLQNSLKGNSTSKLNNLGHFIHEEGRNRLGDKPVKRPSPKQSGRQEREIFQLVKERCLLRKSWKKAEAEEKEGLKDLWNKIKERLVHLRRAERIKKRRSRRKKARTCFFRDPFKFTRSLLEENKTGTLQVTKQELEQHIVDHLSDNL</sequence>
<feature type="region of interest" description="Disordered" evidence="1">
    <location>
        <begin position="35"/>
        <end position="155"/>
    </location>
</feature>
<dbReference type="EMBL" id="OY660875">
    <property type="protein sequence ID" value="CAJ1069687.1"/>
    <property type="molecule type" value="Genomic_DNA"/>
</dbReference>
<reference evidence="2" key="1">
    <citation type="submission" date="2023-08" db="EMBL/GenBank/DDBJ databases">
        <authorList>
            <person name="Alioto T."/>
            <person name="Alioto T."/>
            <person name="Gomez Garrido J."/>
        </authorList>
    </citation>
    <scope>NUCLEOTIDE SEQUENCE</scope>
</reference>
<evidence type="ECO:0000256" key="1">
    <source>
        <dbReference type="SAM" id="MobiDB-lite"/>
    </source>
</evidence>
<proteinExistence type="predicted"/>